<evidence type="ECO:0000313" key="8">
    <source>
        <dbReference type="Proteomes" id="UP000034160"/>
    </source>
</evidence>
<dbReference type="Gene3D" id="1.20.58.110">
    <property type="entry name" value="Ribosomal protein S20"/>
    <property type="match status" value="1"/>
</dbReference>
<dbReference type="SUPFAM" id="SSF46992">
    <property type="entry name" value="Ribosomal protein S20"/>
    <property type="match status" value="1"/>
</dbReference>
<dbReference type="AlphaFoldDB" id="A0A0G0Y975"/>
<evidence type="ECO:0000256" key="4">
    <source>
        <dbReference type="ARBA" id="ARBA00023274"/>
    </source>
</evidence>
<name>A0A0G0Y975_9BACT</name>
<keyword evidence="3 6" id="KW-0689">Ribosomal protein</keyword>
<dbReference type="Proteomes" id="UP000034160">
    <property type="component" value="Unassembled WGS sequence"/>
</dbReference>
<evidence type="ECO:0000256" key="5">
    <source>
        <dbReference type="ARBA" id="ARBA00035136"/>
    </source>
</evidence>
<dbReference type="NCBIfam" id="TIGR00029">
    <property type="entry name" value="S20"/>
    <property type="match status" value="1"/>
</dbReference>
<sequence length="80" mass="8959">MPITLGAIRKQRADKRKDVVNAQIRTAFRKAVLAVRKSPKPAALKKAFSALDRAAKSKVIHKNKASRLKSRLSKLLLKKK</sequence>
<comment type="function">
    <text evidence="6">Binds directly to 16S ribosomal RNA.</text>
</comment>
<keyword evidence="2 6" id="KW-0694">RNA-binding</keyword>
<dbReference type="Pfam" id="PF01649">
    <property type="entry name" value="Ribosomal_S20p"/>
    <property type="match status" value="1"/>
</dbReference>
<reference evidence="7 8" key="1">
    <citation type="journal article" date="2015" name="Nature">
        <title>rRNA introns, odd ribosomes, and small enigmatic genomes across a large radiation of phyla.</title>
        <authorList>
            <person name="Brown C.T."/>
            <person name="Hug L.A."/>
            <person name="Thomas B.C."/>
            <person name="Sharon I."/>
            <person name="Castelle C.J."/>
            <person name="Singh A."/>
            <person name="Wilkins M.J."/>
            <person name="Williams K.H."/>
            <person name="Banfield J.F."/>
        </authorList>
    </citation>
    <scope>NUCLEOTIDE SEQUENCE [LARGE SCALE GENOMIC DNA]</scope>
</reference>
<dbReference type="STRING" id="1618356.UU93_C0001G0070"/>
<evidence type="ECO:0000256" key="3">
    <source>
        <dbReference type="ARBA" id="ARBA00022980"/>
    </source>
</evidence>
<dbReference type="GO" id="GO:0005840">
    <property type="term" value="C:ribosome"/>
    <property type="evidence" value="ECO:0007669"/>
    <property type="project" value="UniProtKB-KW"/>
</dbReference>
<accession>A0A0G0Y975</accession>
<dbReference type="InterPro" id="IPR036510">
    <property type="entry name" value="Ribosomal_bS20_sf"/>
</dbReference>
<evidence type="ECO:0000313" key="7">
    <source>
        <dbReference type="EMBL" id="KKS33239.1"/>
    </source>
</evidence>
<evidence type="ECO:0000256" key="1">
    <source>
        <dbReference type="ARBA" id="ARBA00022730"/>
    </source>
</evidence>
<dbReference type="GO" id="GO:0003735">
    <property type="term" value="F:structural constituent of ribosome"/>
    <property type="evidence" value="ECO:0007669"/>
    <property type="project" value="InterPro"/>
</dbReference>
<evidence type="ECO:0000256" key="2">
    <source>
        <dbReference type="ARBA" id="ARBA00022884"/>
    </source>
</evidence>
<keyword evidence="1 6" id="KW-0699">rRNA-binding</keyword>
<comment type="similarity">
    <text evidence="6">Belongs to the bacterial ribosomal protein bS20 family.</text>
</comment>
<dbReference type="GO" id="GO:0019843">
    <property type="term" value="F:rRNA binding"/>
    <property type="evidence" value="ECO:0007669"/>
    <property type="project" value="UniProtKB-UniRule"/>
</dbReference>
<comment type="caution">
    <text evidence="7">The sequence shown here is derived from an EMBL/GenBank/DDBJ whole genome shotgun (WGS) entry which is preliminary data.</text>
</comment>
<dbReference type="HAMAP" id="MF_00500">
    <property type="entry name" value="Ribosomal_bS20"/>
    <property type="match status" value="1"/>
</dbReference>
<gene>
    <name evidence="6" type="primary">rpsT</name>
    <name evidence="7" type="ORF">UU93_C0001G0070</name>
</gene>
<protein>
    <recommendedName>
        <fullName evidence="5 6">Small ribosomal subunit protein bS20</fullName>
    </recommendedName>
</protein>
<keyword evidence="4 6" id="KW-0687">Ribonucleoprotein</keyword>
<evidence type="ECO:0000256" key="6">
    <source>
        <dbReference type="HAMAP-Rule" id="MF_00500"/>
    </source>
</evidence>
<proteinExistence type="inferred from homology"/>
<dbReference type="GO" id="GO:0006412">
    <property type="term" value="P:translation"/>
    <property type="evidence" value="ECO:0007669"/>
    <property type="project" value="UniProtKB-UniRule"/>
</dbReference>
<dbReference type="EMBL" id="LCCN01000001">
    <property type="protein sequence ID" value="KKS33239.1"/>
    <property type="molecule type" value="Genomic_DNA"/>
</dbReference>
<dbReference type="InterPro" id="IPR002583">
    <property type="entry name" value="Ribosomal_bS20"/>
</dbReference>
<organism evidence="7 8">
    <name type="scientific">Candidatus Amesbacteria bacterium GW2011_GWA2_42_12</name>
    <dbReference type="NCBI Taxonomy" id="1618356"/>
    <lineage>
        <taxon>Bacteria</taxon>
        <taxon>Candidatus Amesiibacteriota</taxon>
    </lineage>
</organism>
<dbReference type="GO" id="GO:1990904">
    <property type="term" value="C:ribonucleoprotein complex"/>
    <property type="evidence" value="ECO:0007669"/>
    <property type="project" value="UniProtKB-KW"/>
</dbReference>